<evidence type="ECO:0000313" key="7">
    <source>
        <dbReference type="Proteomes" id="UP000253090"/>
    </source>
</evidence>
<feature type="transmembrane region" description="Helical" evidence="4">
    <location>
        <begin position="32"/>
        <end position="52"/>
    </location>
</feature>
<dbReference type="EMBL" id="QPJW01000004">
    <property type="protein sequence ID" value="RCX19877.1"/>
    <property type="molecule type" value="Genomic_DNA"/>
</dbReference>
<dbReference type="GO" id="GO:0000155">
    <property type="term" value="F:phosphorelay sensor kinase activity"/>
    <property type="evidence" value="ECO:0007669"/>
    <property type="project" value="InterPro"/>
</dbReference>
<evidence type="ECO:0000259" key="5">
    <source>
        <dbReference type="Pfam" id="PF14689"/>
    </source>
</evidence>
<name>A0A369BHC7_9BACL</name>
<protein>
    <submittedName>
        <fullName evidence="6">Sensor kinase SpoOB-type protein</fullName>
    </submittedName>
</protein>
<keyword evidence="4" id="KW-0472">Membrane</keyword>
<evidence type="ECO:0000256" key="2">
    <source>
        <dbReference type="ARBA" id="ARBA00022679"/>
    </source>
</evidence>
<accession>A0A369BHC7</accession>
<dbReference type="Gene3D" id="1.10.287.130">
    <property type="match status" value="1"/>
</dbReference>
<proteinExistence type="predicted"/>
<sequence>MDKVYDILGIDVRVETSPNLFRGTGKLMKHRFTAPAIVATLSIACLVLMYFFHSPAAFIFIGLCLLSVFYMYVRYVKGQAEKERKQLLESVQRTAAATLGHHRHDWMNDLQILYGYIQLGKYDKLAGCVERIKERMAADSKISRLGIPSLVFYLHSFRELNSSVQLEVCIQEDLQLGDLLTAEDAEQFTEAVIATIRAYQFTGRSSWGEVLQLNLSICREGGEVLAVFERQDNVSDNVEILKRHLDEWNSGKRVLAEQIGSKRESLRLRVACAN</sequence>
<dbReference type="InterPro" id="IPR016120">
    <property type="entry name" value="Sig_transdc_His_kin_SpoOB"/>
</dbReference>
<dbReference type="AlphaFoldDB" id="A0A369BHC7"/>
<evidence type="ECO:0000256" key="4">
    <source>
        <dbReference type="SAM" id="Phobius"/>
    </source>
</evidence>
<dbReference type="Pfam" id="PF14689">
    <property type="entry name" value="SPOB_a"/>
    <property type="match status" value="1"/>
</dbReference>
<keyword evidence="4" id="KW-0812">Transmembrane</keyword>
<gene>
    <name evidence="6" type="ORF">DFP94_104336</name>
</gene>
<evidence type="ECO:0000313" key="6">
    <source>
        <dbReference type="EMBL" id="RCX19877.1"/>
    </source>
</evidence>
<feature type="domain" description="SpoOB alpha-helical" evidence="5">
    <location>
        <begin position="94"/>
        <end position="145"/>
    </location>
</feature>
<comment type="caution">
    <text evidence="6">The sequence shown here is derived from an EMBL/GenBank/DDBJ whole genome shotgun (WGS) entry which is preliminary data.</text>
</comment>
<keyword evidence="2" id="KW-0808">Transferase</keyword>
<keyword evidence="4" id="KW-1133">Transmembrane helix</keyword>
<dbReference type="SUPFAM" id="SSF55890">
    <property type="entry name" value="Sporulation response regulatory protein Spo0B"/>
    <property type="match status" value="1"/>
</dbReference>
<keyword evidence="7" id="KW-1185">Reference proteome</keyword>
<reference evidence="6 7" key="1">
    <citation type="submission" date="2018-07" db="EMBL/GenBank/DDBJ databases">
        <title>Genomic Encyclopedia of Type Strains, Phase III (KMG-III): the genomes of soil and plant-associated and newly described type strains.</title>
        <authorList>
            <person name="Whitman W."/>
        </authorList>
    </citation>
    <scope>NUCLEOTIDE SEQUENCE [LARGE SCALE GENOMIC DNA]</scope>
    <source>
        <strain evidence="6 7">CECT 8333</strain>
    </source>
</reference>
<feature type="transmembrane region" description="Helical" evidence="4">
    <location>
        <begin position="58"/>
        <end position="76"/>
    </location>
</feature>
<keyword evidence="1" id="KW-0597">Phosphoprotein</keyword>
<evidence type="ECO:0000256" key="1">
    <source>
        <dbReference type="ARBA" id="ARBA00022553"/>
    </source>
</evidence>
<keyword evidence="3 6" id="KW-0418">Kinase</keyword>
<organism evidence="6 7">
    <name type="scientific">Fontibacillus phaseoli</name>
    <dbReference type="NCBI Taxonomy" id="1416533"/>
    <lineage>
        <taxon>Bacteria</taxon>
        <taxon>Bacillati</taxon>
        <taxon>Bacillota</taxon>
        <taxon>Bacilli</taxon>
        <taxon>Bacillales</taxon>
        <taxon>Paenibacillaceae</taxon>
        <taxon>Fontibacillus</taxon>
    </lineage>
</organism>
<dbReference type="InterPro" id="IPR039506">
    <property type="entry name" value="SPOB_a"/>
</dbReference>
<dbReference type="Proteomes" id="UP000253090">
    <property type="component" value="Unassembled WGS sequence"/>
</dbReference>
<evidence type="ECO:0000256" key="3">
    <source>
        <dbReference type="ARBA" id="ARBA00022777"/>
    </source>
</evidence>